<evidence type="ECO:0000313" key="3">
    <source>
        <dbReference type="EMBL" id="JAP93679.1"/>
    </source>
</evidence>
<dbReference type="Pfam" id="PF00134">
    <property type="entry name" value="Cyclin_N"/>
    <property type="match status" value="1"/>
</dbReference>
<proteinExistence type="predicted"/>
<gene>
    <name evidence="3" type="ORF">TPC1_13947</name>
</gene>
<name>A0A146KEE6_9EUKA</name>
<dbReference type="EMBL" id="GDID01002927">
    <property type="protein sequence ID" value="JAP93679.1"/>
    <property type="molecule type" value="Transcribed_RNA"/>
</dbReference>
<evidence type="ECO:0000256" key="1">
    <source>
        <dbReference type="ARBA" id="ARBA00023127"/>
    </source>
</evidence>
<dbReference type="InterPro" id="IPR006671">
    <property type="entry name" value="Cyclin_N"/>
</dbReference>
<dbReference type="Pfam" id="PF02984">
    <property type="entry name" value="Cyclin_C"/>
    <property type="match status" value="1"/>
</dbReference>
<protein>
    <submittedName>
        <fullName evidence="3">Cyclin</fullName>
    </submittedName>
</protein>
<feature type="domain" description="Cyclin C-terminal" evidence="2">
    <location>
        <begin position="182"/>
        <end position="301"/>
    </location>
</feature>
<dbReference type="InterPro" id="IPR036915">
    <property type="entry name" value="Cyclin-like_sf"/>
</dbReference>
<organism evidence="3">
    <name type="scientific">Trepomonas sp. PC1</name>
    <dbReference type="NCBI Taxonomy" id="1076344"/>
    <lineage>
        <taxon>Eukaryota</taxon>
        <taxon>Metamonada</taxon>
        <taxon>Diplomonadida</taxon>
        <taxon>Hexamitidae</taxon>
        <taxon>Hexamitinae</taxon>
        <taxon>Trepomonas</taxon>
    </lineage>
</organism>
<dbReference type="Gene3D" id="1.10.472.10">
    <property type="entry name" value="Cyclin-like"/>
    <property type="match status" value="2"/>
</dbReference>
<sequence length="303" mass="35238">DFLKSPTQYVERPGKTQVVPQPSQHIISVLVVDEIPPGIYVPPDIPQAIMAMRSLLTHKMPKIDPSYHQMDPQTEAVVDQNFTLLMKCHAALRIRESNLYMSLQLLHNLLQKIDPVDNKEMPRILCGLLFMVQKYEPTDRQVYSAQQIITRLFGEKTLIQPLHIVWYEEYVLSCLDFQVETVTAYQFVHVFGEAMEFKAEQMNLLLFLVLTTLQKPAFQQIHPAKVAAAACMLVAESFQLKWTQSMTFWSSFKPNMLQKERDLVLEQWRGQYQQGIEGKESFLYQRYKDVRKFAVALRKPLDT</sequence>
<keyword evidence="1" id="KW-0195">Cyclin</keyword>
<reference evidence="3" key="1">
    <citation type="submission" date="2015-07" db="EMBL/GenBank/DDBJ databases">
        <title>Adaptation to a free-living lifestyle via gene acquisitions in the diplomonad Trepomonas sp. PC1.</title>
        <authorList>
            <person name="Xu F."/>
            <person name="Jerlstrom-Hultqvist J."/>
            <person name="Kolisko M."/>
            <person name="Simpson A.G.B."/>
            <person name="Roger A.J."/>
            <person name="Svard S.G."/>
            <person name="Andersson J.O."/>
        </authorList>
    </citation>
    <scope>NUCLEOTIDE SEQUENCE</scope>
    <source>
        <strain evidence="3">PC1</strain>
    </source>
</reference>
<dbReference type="AlphaFoldDB" id="A0A146KEE6"/>
<feature type="non-terminal residue" evidence="3">
    <location>
        <position position="1"/>
    </location>
</feature>
<evidence type="ECO:0000259" key="2">
    <source>
        <dbReference type="SMART" id="SM01332"/>
    </source>
</evidence>
<dbReference type="SMART" id="SM01332">
    <property type="entry name" value="Cyclin_C"/>
    <property type="match status" value="1"/>
</dbReference>
<dbReference type="SUPFAM" id="SSF47954">
    <property type="entry name" value="Cyclin-like"/>
    <property type="match status" value="1"/>
</dbReference>
<dbReference type="InterPro" id="IPR004367">
    <property type="entry name" value="Cyclin_C-dom"/>
</dbReference>
<accession>A0A146KEE6</accession>